<comment type="subcellular location">
    <subcellularLocation>
        <location evidence="1">Endomembrane system</location>
        <topology evidence="1">Multi-pass membrane protein</topology>
    </subcellularLocation>
</comment>
<keyword evidence="8 9" id="KW-0472">Membrane</keyword>
<evidence type="ECO:0000256" key="7">
    <source>
        <dbReference type="ARBA" id="ARBA00023065"/>
    </source>
</evidence>
<comment type="similarity">
    <text evidence="2">Belongs to the V-ATPase e1/e2 subunit family.</text>
</comment>
<keyword evidence="5" id="KW-0375">Hydrogen ion transport</keyword>
<reference evidence="10 11" key="1">
    <citation type="submission" date="2018-05" db="EMBL/GenBank/DDBJ databases">
        <title>Whole genome sequencing for identification of molecular markers to develop diagnostic detection tools for the regulated plant pathogen Lachnellula willkommii.</title>
        <authorList>
            <person name="Giroux E."/>
            <person name="Bilodeau G."/>
        </authorList>
    </citation>
    <scope>NUCLEOTIDE SEQUENCE [LARGE SCALE GENOMIC DNA]</scope>
    <source>
        <strain evidence="10 11">CBS 625.97</strain>
    </source>
</reference>
<evidence type="ECO:0000256" key="4">
    <source>
        <dbReference type="ARBA" id="ARBA00022692"/>
    </source>
</evidence>
<dbReference type="PANTHER" id="PTHR12263:SF0">
    <property type="entry name" value="V-TYPE PROTON ATPASE SUBUNIT"/>
    <property type="match status" value="1"/>
</dbReference>
<keyword evidence="4 9" id="KW-0812">Transmembrane</keyword>
<feature type="transmembrane region" description="Helical" evidence="9">
    <location>
        <begin position="20"/>
        <end position="41"/>
    </location>
</feature>
<dbReference type="Proteomes" id="UP000481288">
    <property type="component" value="Unassembled WGS sequence"/>
</dbReference>
<dbReference type="GO" id="GO:0046961">
    <property type="term" value="F:proton-transporting ATPase activity, rotational mechanism"/>
    <property type="evidence" value="ECO:0007669"/>
    <property type="project" value="InterPro"/>
</dbReference>
<dbReference type="GO" id="GO:0012505">
    <property type="term" value="C:endomembrane system"/>
    <property type="evidence" value="ECO:0007669"/>
    <property type="project" value="UniProtKB-SubCell"/>
</dbReference>
<dbReference type="EMBL" id="QGMG01000338">
    <property type="protein sequence ID" value="TVY54468.1"/>
    <property type="molecule type" value="Genomic_DNA"/>
</dbReference>
<evidence type="ECO:0000256" key="2">
    <source>
        <dbReference type="ARBA" id="ARBA00008328"/>
    </source>
</evidence>
<keyword evidence="7" id="KW-0406">Ion transport</keyword>
<evidence type="ECO:0000256" key="3">
    <source>
        <dbReference type="ARBA" id="ARBA00022448"/>
    </source>
</evidence>
<keyword evidence="6 9" id="KW-1133">Transmembrane helix</keyword>
<dbReference type="InterPro" id="IPR008389">
    <property type="entry name" value="ATPase_V0-cplx_e1/e2_su"/>
</dbReference>
<evidence type="ECO:0000256" key="8">
    <source>
        <dbReference type="ARBA" id="ARBA00023136"/>
    </source>
</evidence>
<keyword evidence="3" id="KW-0813">Transport</keyword>
<feature type="transmembrane region" description="Helical" evidence="9">
    <location>
        <begin position="53"/>
        <end position="73"/>
    </location>
</feature>
<sequence length="92" mass="10074">MANGKWHPGRPSANISLASSWSIIIGLVVIVLACAAGWFLAPKGETQTIWRSSLILSFASCYIMWAITFLAQWHPLIVPRRSGLRTGAAHEN</sequence>
<evidence type="ECO:0000313" key="11">
    <source>
        <dbReference type="Proteomes" id="UP000481288"/>
    </source>
</evidence>
<dbReference type="OrthoDB" id="1508846at2759"/>
<evidence type="ECO:0000256" key="9">
    <source>
        <dbReference type="SAM" id="Phobius"/>
    </source>
</evidence>
<proteinExistence type="inferred from homology"/>
<protein>
    <submittedName>
        <fullName evidence="10">V-type proton ATPase subunit e</fullName>
    </submittedName>
</protein>
<evidence type="ECO:0000313" key="10">
    <source>
        <dbReference type="EMBL" id="TVY54468.1"/>
    </source>
</evidence>
<gene>
    <name evidence="10" type="primary">VMA9</name>
    <name evidence="10" type="ORF">LCER1_G006277</name>
</gene>
<evidence type="ECO:0000256" key="5">
    <source>
        <dbReference type="ARBA" id="ARBA00022781"/>
    </source>
</evidence>
<keyword evidence="11" id="KW-1185">Reference proteome</keyword>
<evidence type="ECO:0000256" key="1">
    <source>
        <dbReference type="ARBA" id="ARBA00004127"/>
    </source>
</evidence>
<dbReference type="Pfam" id="PF05493">
    <property type="entry name" value="ATP_synt_H"/>
    <property type="match status" value="1"/>
</dbReference>
<comment type="caution">
    <text evidence="10">The sequence shown here is derived from an EMBL/GenBank/DDBJ whole genome shotgun (WGS) entry which is preliminary data.</text>
</comment>
<dbReference type="AlphaFoldDB" id="A0A7D8USL3"/>
<accession>A0A7D8USL3</accession>
<dbReference type="GO" id="GO:0000220">
    <property type="term" value="C:vacuolar proton-transporting V-type ATPase, V0 domain"/>
    <property type="evidence" value="ECO:0007669"/>
    <property type="project" value="TreeGrafter"/>
</dbReference>
<dbReference type="PROSITE" id="PS51257">
    <property type="entry name" value="PROKAR_LIPOPROTEIN"/>
    <property type="match status" value="1"/>
</dbReference>
<name>A0A7D8USL3_9HELO</name>
<dbReference type="PANTHER" id="PTHR12263">
    <property type="entry name" value="VACUOLAR ATP SYNTHASE SUBUNIT H"/>
    <property type="match status" value="1"/>
</dbReference>
<organism evidence="10 11">
    <name type="scientific">Lachnellula cervina</name>
    <dbReference type="NCBI Taxonomy" id="1316786"/>
    <lineage>
        <taxon>Eukaryota</taxon>
        <taxon>Fungi</taxon>
        <taxon>Dikarya</taxon>
        <taxon>Ascomycota</taxon>
        <taxon>Pezizomycotina</taxon>
        <taxon>Leotiomycetes</taxon>
        <taxon>Helotiales</taxon>
        <taxon>Lachnaceae</taxon>
        <taxon>Lachnellula</taxon>
    </lineage>
</organism>
<dbReference type="GO" id="GO:0007035">
    <property type="term" value="P:vacuolar acidification"/>
    <property type="evidence" value="ECO:0007669"/>
    <property type="project" value="TreeGrafter"/>
</dbReference>
<evidence type="ECO:0000256" key="6">
    <source>
        <dbReference type="ARBA" id="ARBA00022989"/>
    </source>
</evidence>